<dbReference type="Proteomes" id="UP000626844">
    <property type="component" value="Unassembled WGS sequence"/>
</dbReference>
<accession>A0A926RW36</accession>
<reference evidence="1" key="1">
    <citation type="submission" date="2020-09" db="EMBL/GenBank/DDBJ databases">
        <title>A novel bacterium of genus Bacillus, isolated from South China Sea.</title>
        <authorList>
            <person name="Huang H."/>
            <person name="Mo K."/>
            <person name="Hu Y."/>
        </authorList>
    </citation>
    <scope>NUCLEOTIDE SEQUENCE</scope>
    <source>
        <strain evidence="1">IB182487</strain>
    </source>
</reference>
<protein>
    <submittedName>
        <fullName evidence="1">Uncharacterized protein</fullName>
    </submittedName>
</protein>
<organism evidence="1 2">
    <name type="scientific">Metabacillus arenae</name>
    <dbReference type="NCBI Taxonomy" id="2771434"/>
    <lineage>
        <taxon>Bacteria</taxon>
        <taxon>Bacillati</taxon>
        <taxon>Bacillota</taxon>
        <taxon>Bacilli</taxon>
        <taxon>Bacillales</taxon>
        <taxon>Bacillaceae</taxon>
        <taxon>Metabacillus</taxon>
    </lineage>
</organism>
<evidence type="ECO:0000313" key="1">
    <source>
        <dbReference type="EMBL" id="MBD1379145.1"/>
    </source>
</evidence>
<evidence type="ECO:0000313" key="2">
    <source>
        <dbReference type="Proteomes" id="UP000626844"/>
    </source>
</evidence>
<dbReference type="AlphaFoldDB" id="A0A926RW36"/>
<sequence>MVDIEFSKVLKKYNKHICPNCKRGIDRGDVQWNNATTEYGTGYSVLEIICEKCYTEIVYLHSWYPTIDTFDEFVEVLDNELK</sequence>
<gene>
    <name evidence="1" type="ORF">IC621_02780</name>
</gene>
<comment type="caution">
    <text evidence="1">The sequence shown here is derived from an EMBL/GenBank/DDBJ whole genome shotgun (WGS) entry which is preliminary data.</text>
</comment>
<dbReference type="RefSeq" id="WP_191155493.1">
    <property type="nucleotide sequence ID" value="NZ_JACXAI010000002.1"/>
</dbReference>
<proteinExistence type="predicted"/>
<keyword evidence="2" id="KW-1185">Reference proteome</keyword>
<dbReference type="EMBL" id="JACXAI010000002">
    <property type="protein sequence ID" value="MBD1379145.1"/>
    <property type="molecule type" value="Genomic_DNA"/>
</dbReference>
<name>A0A926RW36_9BACI</name>